<dbReference type="EMBL" id="PGCK01000001">
    <property type="protein sequence ID" value="MCD1293568.1"/>
    <property type="molecule type" value="Genomic_DNA"/>
</dbReference>
<evidence type="ECO:0008006" key="4">
    <source>
        <dbReference type="Google" id="ProtNLM"/>
    </source>
</evidence>
<dbReference type="Proteomes" id="UP001320159">
    <property type="component" value="Unassembled WGS sequence"/>
</dbReference>
<keyword evidence="1" id="KW-0472">Membrane</keyword>
<reference evidence="2 3" key="1">
    <citation type="submission" date="2017-11" db="EMBL/GenBank/DDBJ databases">
        <title>Isolation and Characterization of Family Methanocellaceae Species from Potential Methane Hydrate Area Offshore Southwestern Taiwan.</title>
        <authorList>
            <person name="Zhang W.-L."/>
            <person name="Chen W.-C."/>
            <person name="Lai M.-C."/>
            <person name="Chen S.-C."/>
        </authorList>
    </citation>
    <scope>NUCLEOTIDE SEQUENCE [LARGE SCALE GENOMIC DNA]</scope>
    <source>
        <strain evidence="2 3">CWC-04</strain>
    </source>
</reference>
<comment type="caution">
    <text evidence="2">The sequence shown here is derived from an EMBL/GenBank/DDBJ whole genome shotgun (WGS) entry which is preliminary data.</text>
</comment>
<proteinExistence type="predicted"/>
<protein>
    <recommendedName>
        <fullName evidence="4">Membrane-associated protein</fullName>
    </recommendedName>
</protein>
<keyword evidence="1" id="KW-1133">Transmembrane helix</keyword>
<organism evidence="2 3">
    <name type="scientific">Methanooceanicella nereidis</name>
    <dbReference type="NCBI Taxonomy" id="2052831"/>
    <lineage>
        <taxon>Archaea</taxon>
        <taxon>Methanobacteriati</taxon>
        <taxon>Methanobacteriota</taxon>
        <taxon>Stenosarchaea group</taxon>
        <taxon>Methanomicrobia</taxon>
        <taxon>Methanocellales</taxon>
        <taxon>Methanocellaceae</taxon>
        <taxon>Methanooceanicella</taxon>
    </lineage>
</organism>
<accession>A0AAP2R9U6</accession>
<keyword evidence="3" id="KW-1185">Reference proteome</keyword>
<dbReference type="AlphaFoldDB" id="A0AAP2R9U6"/>
<feature type="transmembrane region" description="Helical" evidence="1">
    <location>
        <begin position="54"/>
        <end position="78"/>
    </location>
</feature>
<name>A0AAP2R9U6_9EURY</name>
<evidence type="ECO:0000313" key="3">
    <source>
        <dbReference type="Proteomes" id="UP001320159"/>
    </source>
</evidence>
<dbReference type="NCBIfam" id="NF037947">
    <property type="entry name" value="holin_4"/>
    <property type="match status" value="1"/>
</dbReference>
<evidence type="ECO:0000256" key="1">
    <source>
        <dbReference type="SAM" id="Phobius"/>
    </source>
</evidence>
<keyword evidence="1" id="KW-0812">Transmembrane</keyword>
<evidence type="ECO:0000313" key="2">
    <source>
        <dbReference type="EMBL" id="MCD1293568.1"/>
    </source>
</evidence>
<feature type="transmembrane region" description="Helical" evidence="1">
    <location>
        <begin position="12"/>
        <end position="34"/>
    </location>
</feature>
<gene>
    <name evidence="2" type="ORF">CUJ83_00970</name>
</gene>
<dbReference type="RefSeq" id="WP_230739550.1">
    <property type="nucleotide sequence ID" value="NZ_PGCK01000001.1"/>
</dbReference>
<sequence>MVKEIKPVQFGLALGIIWGFGVLMLGLMATFLGWGVQAVSTIGSVYLGYELSVIGSIIGLIWAIVDGFIAGFLIAYIYNVLTKSMA</sequence>